<evidence type="ECO:0000313" key="7">
    <source>
        <dbReference type="WBParaSite" id="Gr19_v10_g14150.t3"/>
    </source>
</evidence>
<evidence type="ECO:0000256" key="1">
    <source>
        <dbReference type="ARBA" id="ARBA00004370"/>
    </source>
</evidence>
<dbReference type="SUPFAM" id="SSF81321">
    <property type="entry name" value="Family A G protein-coupled receptor-like"/>
    <property type="match status" value="1"/>
</dbReference>
<evidence type="ECO:0000256" key="4">
    <source>
        <dbReference type="ARBA" id="ARBA00023136"/>
    </source>
</evidence>
<dbReference type="SMART" id="SM01381">
    <property type="entry name" value="7TM_GPCR_Srsx"/>
    <property type="match status" value="1"/>
</dbReference>
<name>A0A914H894_GLORO</name>
<comment type="subcellular location">
    <subcellularLocation>
        <location evidence="1">Membrane</location>
    </subcellularLocation>
</comment>
<keyword evidence="6" id="KW-1185">Reference proteome</keyword>
<feature type="transmembrane region" description="Helical" evidence="5">
    <location>
        <begin position="191"/>
        <end position="210"/>
    </location>
</feature>
<dbReference type="Pfam" id="PF10320">
    <property type="entry name" value="7TM_GPCR_Srsx"/>
    <property type="match status" value="1"/>
</dbReference>
<evidence type="ECO:0000256" key="5">
    <source>
        <dbReference type="SAM" id="Phobius"/>
    </source>
</evidence>
<feature type="transmembrane region" description="Helical" evidence="5">
    <location>
        <begin position="64"/>
        <end position="85"/>
    </location>
</feature>
<dbReference type="Gene3D" id="1.20.1070.10">
    <property type="entry name" value="Rhodopsin 7-helix transmembrane proteins"/>
    <property type="match status" value="1"/>
</dbReference>
<feature type="transmembrane region" description="Helical" evidence="5">
    <location>
        <begin position="24"/>
        <end position="52"/>
    </location>
</feature>
<feature type="transmembrane region" description="Helical" evidence="5">
    <location>
        <begin position="139"/>
        <end position="162"/>
    </location>
</feature>
<feature type="transmembrane region" description="Helical" evidence="5">
    <location>
        <begin position="97"/>
        <end position="118"/>
    </location>
</feature>
<accession>A0A914H894</accession>
<dbReference type="InterPro" id="IPR047130">
    <property type="entry name" value="7TM_GPCR_Srsx_nematod"/>
</dbReference>
<feature type="transmembrane region" description="Helical" evidence="5">
    <location>
        <begin position="230"/>
        <end position="252"/>
    </location>
</feature>
<dbReference type="Proteomes" id="UP000887572">
    <property type="component" value="Unplaced"/>
</dbReference>
<dbReference type="PANTHER" id="PTHR23360">
    <property type="entry name" value="G-PROTEIN COUPLED RECEPTORS FAMILY 1 PROFILE DOMAIN-CONTAINING PROTEIN-RELATED"/>
    <property type="match status" value="1"/>
</dbReference>
<organism evidence="6 7">
    <name type="scientific">Globodera rostochiensis</name>
    <name type="common">Golden nematode worm</name>
    <name type="synonym">Heterodera rostochiensis</name>
    <dbReference type="NCBI Taxonomy" id="31243"/>
    <lineage>
        <taxon>Eukaryota</taxon>
        <taxon>Metazoa</taxon>
        <taxon>Ecdysozoa</taxon>
        <taxon>Nematoda</taxon>
        <taxon>Chromadorea</taxon>
        <taxon>Rhabditida</taxon>
        <taxon>Tylenchina</taxon>
        <taxon>Tylenchomorpha</taxon>
        <taxon>Tylenchoidea</taxon>
        <taxon>Heteroderidae</taxon>
        <taxon>Heteroderinae</taxon>
        <taxon>Globodera</taxon>
    </lineage>
</organism>
<protein>
    <submittedName>
        <fullName evidence="7">G_PROTEIN_RECEP_F1_2 domain-containing protein</fullName>
    </submittedName>
</protein>
<sequence>MNFSKATPLQVALYLQYKDEKPCWPFIGIALILSSIAFFGMVFNSTLIYVTIRAKNLHGTANYLLALNAMFELMHQYVYFTFLYLSLTGQNFIDYKLAVKIGIFSIVGYNGVFPSMLCTGIDRLICVTFPIFHKKVNKLAYLSGMLVACAAFSVYSVIIIIITAEAMPNLKVTGFEFDLYQGRLVNDRKKISFLLIISTIFAYFVTGIMIHKRKTTNTTTSDKINRKIFFSLCLIVSVNIGGYFLMYIYGLFIIPALRSQNSFILAWFGVVLFAIPLNISAISIAPILFVTSFIGRQRSSVGKAPNRTLEDSGSFPGRCLPFPREKARNIEWHFNQNGSDSERCVDFAHQMAFL</sequence>
<dbReference type="GO" id="GO:0004930">
    <property type="term" value="F:G protein-coupled receptor activity"/>
    <property type="evidence" value="ECO:0007669"/>
    <property type="project" value="InterPro"/>
</dbReference>
<reference evidence="7" key="1">
    <citation type="submission" date="2022-11" db="UniProtKB">
        <authorList>
            <consortium name="WormBaseParasite"/>
        </authorList>
    </citation>
    <scope>IDENTIFICATION</scope>
</reference>
<evidence type="ECO:0000256" key="3">
    <source>
        <dbReference type="ARBA" id="ARBA00022989"/>
    </source>
</evidence>
<dbReference type="WBParaSite" id="Gr19_v10_g14150.t3">
    <property type="protein sequence ID" value="Gr19_v10_g14150.t3"/>
    <property type="gene ID" value="Gr19_v10_g14150"/>
</dbReference>
<evidence type="ECO:0000313" key="6">
    <source>
        <dbReference type="Proteomes" id="UP000887572"/>
    </source>
</evidence>
<dbReference type="InterPro" id="IPR019424">
    <property type="entry name" value="7TM_GPCR_Srsx"/>
</dbReference>
<dbReference type="AlphaFoldDB" id="A0A914H894"/>
<dbReference type="GO" id="GO:0016020">
    <property type="term" value="C:membrane"/>
    <property type="evidence" value="ECO:0007669"/>
    <property type="project" value="UniProtKB-SubCell"/>
</dbReference>
<proteinExistence type="predicted"/>
<keyword evidence="2 5" id="KW-0812">Transmembrane</keyword>
<keyword evidence="3 5" id="KW-1133">Transmembrane helix</keyword>
<feature type="transmembrane region" description="Helical" evidence="5">
    <location>
        <begin position="264"/>
        <end position="290"/>
    </location>
</feature>
<keyword evidence="4 5" id="KW-0472">Membrane</keyword>
<dbReference type="PANTHER" id="PTHR23360:SF5">
    <property type="entry name" value="G-PROTEIN COUPLED RECEPTORS FAMILY 1 PROFILE DOMAIN-CONTAINING PROTEIN"/>
    <property type="match status" value="1"/>
</dbReference>
<evidence type="ECO:0000256" key="2">
    <source>
        <dbReference type="ARBA" id="ARBA00022692"/>
    </source>
</evidence>
<dbReference type="InterPro" id="IPR000276">
    <property type="entry name" value="GPCR_Rhodpsn"/>
</dbReference>